<protein>
    <submittedName>
        <fullName evidence="5">Major Facilitator Superfamily protein</fullName>
    </submittedName>
</protein>
<evidence type="ECO:0000256" key="4">
    <source>
        <dbReference type="SAM" id="Phobius"/>
    </source>
</evidence>
<evidence type="ECO:0000313" key="5">
    <source>
        <dbReference type="EMBL" id="SNT04061.1"/>
    </source>
</evidence>
<evidence type="ECO:0000313" key="6">
    <source>
        <dbReference type="Proteomes" id="UP000198393"/>
    </source>
</evidence>
<proteinExistence type="predicted"/>
<dbReference type="EMBL" id="FZPD01000003">
    <property type="protein sequence ID" value="SNT04061.1"/>
    <property type="molecule type" value="Genomic_DNA"/>
</dbReference>
<dbReference type="OrthoDB" id="976287at2"/>
<feature type="transmembrane region" description="Helical" evidence="4">
    <location>
        <begin position="347"/>
        <end position="365"/>
    </location>
</feature>
<gene>
    <name evidence="5" type="ORF">SAMN05421640_2122</name>
</gene>
<evidence type="ECO:0000256" key="1">
    <source>
        <dbReference type="ARBA" id="ARBA00022692"/>
    </source>
</evidence>
<accession>A0A239JDT5</accession>
<feature type="transmembrane region" description="Helical" evidence="4">
    <location>
        <begin position="110"/>
        <end position="129"/>
    </location>
</feature>
<dbReference type="Gene3D" id="1.20.1250.20">
    <property type="entry name" value="MFS general substrate transporter like domains"/>
    <property type="match status" value="2"/>
</dbReference>
<dbReference type="InterPro" id="IPR036259">
    <property type="entry name" value="MFS_trans_sf"/>
</dbReference>
<dbReference type="Proteomes" id="UP000198393">
    <property type="component" value="Unassembled WGS sequence"/>
</dbReference>
<feature type="transmembrane region" description="Helical" evidence="4">
    <location>
        <begin position="179"/>
        <end position="197"/>
    </location>
</feature>
<keyword evidence="6" id="KW-1185">Reference proteome</keyword>
<feature type="transmembrane region" description="Helical" evidence="4">
    <location>
        <begin position="218"/>
        <end position="239"/>
    </location>
</feature>
<sequence length="366" mass="39856">MSTENTRSLKWKEVYSLAALNAAVVISWIAYHEYQPILMQNLGITHLVDFLIIAKAIILITIPPLAGWLADRIMKKNGKYMVIFTVGIGATAMVFMVVATLIGTSNIMDVSGIIPFMIVIWLISMNLFISPANSMIEAFAPAKQLPIVVGVLFLVTELLYALEPVVVGLVTFFGDTLTFVVGGILIGGTGFIFHRVSRDEVLQRKSELMQNDRVQNQSVASYLAILVVGLLLGVGKAFIVEFLPEFFDQNFAGFEISGSVISFSILGICAVGGFLISKKIADMNLQRVLITSFVVLAFGVLILIFSGNVYVTIISALIIGAAFTTMNIGGLPYAIQNLSVRHVTYGVGIYIGASEVITGLFEYLYR</sequence>
<feature type="transmembrane region" description="Helical" evidence="4">
    <location>
        <begin position="313"/>
        <end position="335"/>
    </location>
</feature>
<dbReference type="Pfam" id="PF07690">
    <property type="entry name" value="MFS_1"/>
    <property type="match status" value="1"/>
</dbReference>
<dbReference type="GO" id="GO:0022857">
    <property type="term" value="F:transmembrane transporter activity"/>
    <property type="evidence" value="ECO:0007669"/>
    <property type="project" value="InterPro"/>
</dbReference>
<keyword evidence="3 4" id="KW-0472">Membrane</keyword>
<reference evidence="5 6" key="1">
    <citation type="submission" date="2017-06" db="EMBL/GenBank/DDBJ databases">
        <authorList>
            <person name="Kim H.J."/>
            <person name="Triplett B.A."/>
        </authorList>
    </citation>
    <scope>NUCLEOTIDE SEQUENCE [LARGE SCALE GENOMIC DNA]</scope>
    <source>
        <strain evidence="5 6">DSM 19307</strain>
    </source>
</reference>
<organism evidence="5 6">
    <name type="scientific">Ekhidna lutea</name>
    <dbReference type="NCBI Taxonomy" id="447679"/>
    <lineage>
        <taxon>Bacteria</taxon>
        <taxon>Pseudomonadati</taxon>
        <taxon>Bacteroidota</taxon>
        <taxon>Cytophagia</taxon>
        <taxon>Cytophagales</taxon>
        <taxon>Reichenbachiellaceae</taxon>
        <taxon>Ekhidna</taxon>
    </lineage>
</organism>
<keyword evidence="1 4" id="KW-0812">Transmembrane</keyword>
<name>A0A239JDT5_EKHLU</name>
<evidence type="ECO:0000256" key="2">
    <source>
        <dbReference type="ARBA" id="ARBA00022989"/>
    </source>
</evidence>
<feature type="transmembrane region" description="Helical" evidence="4">
    <location>
        <begin position="149"/>
        <end position="173"/>
    </location>
</feature>
<dbReference type="InterPro" id="IPR011701">
    <property type="entry name" value="MFS"/>
</dbReference>
<dbReference type="AlphaFoldDB" id="A0A239JDT5"/>
<keyword evidence="2 4" id="KW-1133">Transmembrane helix</keyword>
<feature type="transmembrane region" description="Helical" evidence="4">
    <location>
        <begin position="82"/>
        <end position="104"/>
    </location>
</feature>
<dbReference type="SUPFAM" id="SSF103473">
    <property type="entry name" value="MFS general substrate transporter"/>
    <property type="match status" value="1"/>
</dbReference>
<feature type="transmembrane region" description="Helical" evidence="4">
    <location>
        <begin position="51"/>
        <end position="70"/>
    </location>
</feature>
<feature type="transmembrane region" description="Helical" evidence="4">
    <location>
        <begin position="14"/>
        <end position="31"/>
    </location>
</feature>
<feature type="transmembrane region" description="Helical" evidence="4">
    <location>
        <begin position="251"/>
        <end position="276"/>
    </location>
</feature>
<feature type="transmembrane region" description="Helical" evidence="4">
    <location>
        <begin position="288"/>
        <end position="307"/>
    </location>
</feature>
<evidence type="ECO:0000256" key="3">
    <source>
        <dbReference type="ARBA" id="ARBA00023136"/>
    </source>
</evidence>
<dbReference type="RefSeq" id="WP_089356833.1">
    <property type="nucleotide sequence ID" value="NZ_FZPD01000003.1"/>
</dbReference>